<dbReference type="InterPro" id="IPR016084">
    <property type="entry name" value="Haem_Oase-like_multi-hlx"/>
</dbReference>
<dbReference type="InterPro" id="IPR002051">
    <property type="entry name" value="Haem_Oase"/>
</dbReference>
<dbReference type="RefSeq" id="WP_345063757.1">
    <property type="nucleotide sequence ID" value="NZ_BAABCN010000002.1"/>
</dbReference>
<sequence>MTSTLTEAEFDLAAFIRASSSEQHRGTEQRSFITDLMGGKLSLADYTRYLAQYGWLYEVLEEAVLRVDLDSVPGLAVLFDPKLARMASIESDLVALGAADWREAHPPLAATVAYAEHLKSLSEADGVRVLAHHYTRYLGDLSGGQAIAALVARHYAASPEQLSFYRFEDIDSVVQYKRGYREGMNALALSSEDIDLLVREVDASFTFNGSLFDALLD</sequence>
<dbReference type="SUPFAM" id="SSF48613">
    <property type="entry name" value="Heme oxygenase-like"/>
    <property type="match status" value="1"/>
</dbReference>
<gene>
    <name evidence="4" type="ORF">GCM10022381_13590</name>
</gene>
<keyword evidence="3" id="KW-0408">Iron</keyword>
<proteinExistence type="predicted"/>
<dbReference type="Proteomes" id="UP001501803">
    <property type="component" value="Unassembled WGS sequence"/>
</dbReference>
<dbReference type="EMBL" id="BAABCN010000002">
    <property type="protein sequence ID" value="GAA3871791.1"/>
    <property type="molecule type" value="Genomic_DNA"/>
</dbReference>
<organism evidence="4 5">
    <name type="scientific">Leifsonia kafniensis</name>
    <dbReference type="NCBI Taxonomy" id="475957"/>
    <lineage>
        <taxon>Bacteria</taxon>
        <taxon>Bacillati</taxon>
        <taxon>Actinomycetota</taxon>
        <taxon>Actinomycetes</taxon>
        <taxon>Micrococcales</taxon>
        <taxon>Microbacteriaceae</taxon>
        <taxon>Leifsonia</taxon>
    </lineage>
</organism>
<reference evidence="5" key="1">
    <citation type="journal article" date="2019" name="Int. J. Syst. Evol. Microbiol.">
        <title>The Global Catalogue of Microorganisms (GCM) 10K type strain sequencing project: providing services to taxonomists for standard genome sequencing and annotation.</title>
        <authorList>
            <consortium name="The Broad Institute Genomics Platform"/>
            <consortium name="The Broad Institute Genome Sequencing Center for Infectious Disease"/>
            <person name="Wu L."/>
            <person name="Ma J."/>
        </authorList>
    </citation>
    <scope>NUCLEOTIDE SEQUENCE [LARGE SCALE GENOMIC DNA]</scope>
    <source>
        <strain evidence="5">JCM 17021</strain>
    </source>
</reference>
<evidence type="ECO:0000313" key="4">
    <source>
        <dbReference type="EMBL" id="GAA3871791.1"/>
    </source>
</evidence>
<accession>A0ABP7KB83</accession>
<evidence type="ECO:0000256" key="3">
    <source>
        <dbReference type="ARBA" id="ARBA00023004"/>
    </source>
</evidence>
<evidence type="ECO:0000313" key="5">
    <source>
        <dbReference type="Proteomes" id="UP001501803"/>
    </source>
</evidence>
<dbReference type="PANTHER" id="PTHR10720">
    <property type="entry name" value="HEME OXYGENASE"/>
    <property type="match status" value="1"/>
</dbReference>
<dbReference type="PIRSF" id="PIRSF000343">
    <property type="entry name" value="Haem_Oase"/>
    <property type="match status" value="1"/>
</dbReference>
<protein>
    <submittedName>
        <fullName evidence="4">Biliverdin-producing heme oxygenase</fullName>
    </submittedName>
</protein>
<evidence type="ECO:0000256" key="2">
    <source>
        <dbReference type="ARBA" id="ARBA00022723"/>
    </source>
</evidence>
<dbReference type="InterPro" id="IPR016053">
    <property type="entry name" value="Haem_Oase-like"/>
</dbReference>
<dbReference type="PRINTS" id="PR00088">
    <property type="entry name" value="HAEMOXYGNASE"/>
</dbReference>
<keyword evidence="5" id="KW-1185">Reference proteome</keyword>
<evidence type="ECO:0000256" key="1">
    <source>
        <dbReference type="ARBA" id="ARBA00022617"/>
    </source>
</evidence>
<dbReference type="Pfam" id="PF01126">
    <property type="entry name" value="Heme_oxygenase"/>
    <property type="match status" value="1"/>
</dbReference>
<dbReference type="PANTHER" id="PTHR10720:SF0">
    <property type="entry name" value="HEME OXYGENASE"/>
    <property type="match status" value="1"/>
</dbReference>
<dbReference type="CDD" id="cd19165">
    <property type="entry name" value="HemeO"/>
    <property type="match status" value="1"/>
</dbReference>
<keyword evidence="2" id="KW-0479">Metal-binding</keyword>
<comment type="caution">
    <text evidence="4">The sequence shown here is derived from an EMBL/GenBank/DDBJ whole genome shotgun (WGS) entry which is preliminary data.</text>
</comment>
<dbReference type="Gene3D" id="1.20.910.10">
    <property type="entry name" value="Heme oxygenase-like"/>
    <property type="match status" value="1"/>
</dbReference>
<keyword evidence="1" id="KW-0349">Heme</keyword>
<name>A0ABP7KB83_9MICO</name>